<evidence type="ECO:0000259" key="1">
    <source>
        <dbReference type="PROSITE" id="PS51819"/>
    </source>
</evidence>
<evidence type="ECO:0000313" key="2">
    <source>
        <dbReference type="EMBL" id="MPM92809.1"/>
    </source>
</evidence>
<comment type="caution">
    <text evidence="2">The sequence shown here is derived from an EMBL/GenBank/DDBJ whole genome shotgun (WGS) entry which is preliminary data.</text>
</comment>
<accession>A0A645DU54</accession>
<organism evidence="2">
    <name type="scientific">bioreactor metagenome</name>
    <dbReference type="NCBI Taxonomy" id="1076179"/>
    <lineage>
        <taxon>unclassified sequences</taxon>
        <taxon>metagenomes</taxon>
        <taxon>ecological metagenomes</taxon>
    </lineage>
</organism>
<dbReference type="InterPro" id="IPR037523">
    <property type="entry name" value="VOC_core"/>
</dbReference>
<proteinExistence type="predicted"/>
<sequence length="140" mass="14870">MITAMHLLIYSDDAAATRTFLRDVLLLESVSVSAQSGEPDEASVDDWLIFAAGPCEVAVHPTHAEGVGATYESPKHHSISLMCDDLADTMAELAGRGAVFTGEAQDLGWGLAVTLQVPGAEDMLLYQPRHATAYAKGLRA</sequence>
<dbReference type="EMBL" id="VSSQ01039698">
    <property type="protein sequence ID" value="MPM92809.1"/>
    <property type="molecule type" value="Genomic_DNA"/>
</dbReference>
<dbReference type="InterPro" id="IPR029068">
    <property type="entry name" value="Glyas_Bleomycin-R_OHBP_Dase"/>
</dbReference>
<dbReference type="Gene3D" id="3.10.180.10">
    <property type="entry name" value="2,3-Dihydroxybiphenyl 1,2-Dioxygenase, domain 1"/>
    <property type="match status" value="1"/>
</dbReference>
<dbReference type="AlphaFoldDB" id="A0A645DU54"/>
<dbReference type="SUPFAM" id="SSF54593">
    <property type="entry name" value="Glyoxalase/Bleomycin resistance protein/Dihydroxybiphenyl dioxygenase"/>
    <property type="match status" value="1"/>
</dbReference>
<name>A0A645DU54_9ZZZZ</name>
<protein>
    <recommendedName>
        <fullName evidence="1">VOC domain-containing protein</fullName>
    </recommendedName>
</protein>
<feature type="domain" description="VOC" evidence="1">
    <location>
        <begin position="3"/>
        <end position="128"/>
    </location>
</feature>
<reference evidence="2" key="1">
    <citation type="submission" date="2019-08" db="EMBL/GenBank/DDBJ databases">
        <authorList>
            <person name="Kucharzyk K."/>
            <person name="Murdoch R.W."/>
            <person name="Higgins S."/>
            <person name="Loffler F."/>
        </authorList>
    </citation>
    <scope>NUCLEOTIDE SEQUENCE</scope>
</reference>
<gene>
    <name evidence="2" type="ORF">SDC9_139945</name>
</gene>
<dbReference type="PROSITE" id="PS51819">
    <property type="entry name" value="VOC"/>
    <property type="match status" value="1"/>
</dbReference>